<proteinExistence type="predicted"/>
<keyword evidence="2" id="KW-0808">Transferase</keyword>
<dbReference type="AlphaFoldDB" id="A0A5A7QXI7"/>
<gene>
    <name evidence="2" type="ORF">STAS_27409</name>
</gene>
<dbReference type="GO" id="GO:0016301">
    <property type="term" value="F:kinase activity"/>
    <property type="evidence" value="ECO:0007669"/>
    <property type="project" value="UniProtKB-KW"/>
</dbReference>
<name>A0A5A7QXI7_STRAF</name>
<dbReference type="Proteomes" id="UP000325081">
    <property type="component" value="Unassembled WGS sequence"/>
</dbReference>
<accession>A0A5A7QXI7</accession>
<dbReference type="EMBL" id="BKCP01009070">
    <property type="protein sequence ID" value="GER50133.1"/>
    <property type="molecule type" value="Genomic_DNA"/>
</dbReference>
<comment type="caution">
    <text evidence="2">The sequence shown here is derived from an EMBL/GenBank/DDBJ whole genome shotgun (WGS) entry which is preliminary data.</text>
</comment>
<feature type="non-terminal residue" evidence="2">
    <location>
        <position position="1"/>
    </location>
</feature>
<sequence>TSFTAAIAAARALAYLHYSTCCAPTCYSSFNNGDTFLETPLNTPPFISLFPKLTRFFVTGGGSDNIGLPGDNAHADGEVEADQDLLRTLNLLVLRGKYASKLLPKSLVFRTSLWIFKCFENFRRVSVDRPLAAILVAYISMTLLEFLEVHCEIEREVNKFFEYLSMKLQGTPEVPYKAIGWSTLTLPKFPKHPKSQRKARKTRHLCGNFDAYLPRSTSKLEVWRRSWSASTSPSAWALSPGRLMLSPPPPVTKNPVSLGKRERKGKASSGVLRKVSPLKEEYHQYTLAHNRCCSGDTPMLGPKNLETVDPFHFVSHSSKMLRYNASQGQATKVMNNIKAIIIDMDWKVK</sequence>
<keyword evidence="2" id="KW-0418">Kinase</keyword>
<feature type="region of interest" description="Disordered" evidence="1">
    <location>
        <begin position="247"/>
        <end position="270"/>
    </location>
</feature>
<keyword evidence="3" id="KW-1185">Reference proteome</keyword>
<organism evidence="2 3">
    <name type="scientific">Striga asiatica</name>
    <name type="common">Asiatic witchweed</name>
    <name type="synonym">Buchnera asiatica</name>
    <dbReference type="NCBI Taxonomy" id="4170"/>
    <lineage>
        <taxon>Eukaryota</taxon>
        <taxon>Viridiplantae</taxon>
        <taxon>Streptophyta</taxon>
        <taxon>Embryophyta</taxon>
        <taxon>Tracheophyta</taxon>
        <taxon>Spermatophyta</taxon>
        <taxon>Magnoliopsida</taxon>
        <taxon>eudicotyledons</taxon>
        <taxon>Gunneridae</taxon>
        <taxon>Pentapetalae</taxon>
        <taxon>asterids</taxon>
        <taxon>lamiids</taxon>
        <taxon>Lamiales</taxon>
        <taxon>Orobanchaceae</taxon>
        <taxon>Buchnereae</taxon>
        <taxon>Striga</taxon>
    </lineage>
</organism>
<evidence type="ECO:0000313" key="3">
    <source>
        <dbReference type="Proteomes" id="UP000325081"/>
    </source>
</evidence>
<evidence type="ECO:0000256" key="1">
    <source>
        <dbReference type="SAM" id="MobiDB-lite"/>
    </source>
</evidence>
<reference evidence="3" key="1">
    <citation type="journal article" date="2019" name="Curr. Biol.">
        <title>Genome Sequence of Striga asiatica Provides Insight into the Evolution of Plant Parasitism.</title>
        <authorList>
            <person name="Yoshida S."/>
            <person name="Kim S."/>
            <person name="Wafula E.K."/>
            <person name="Tanskanen J."/>
            <person name="Kim Y.M."/>
            <person name="Honaas L."/>
            <person name="Yang Z."/>
            <person name="Spallek T."/>
            <person name="Conn C.E."/>
            <person name="Ichihashi Y."/>
            <person name="Cheong K."/>
            <person name="Cui S."/>
            <person name="Der J.P."/>
            <person name="Gundlach H."/>
            <person name="Jiao Y."/>
            <person name="Hori C."/>
            <person name="Ishida J.K."/>
            <person name="Kasahara H."/>
            <person name="Kiba T."/>
            <person name="Kim M.S."/>
            <person name="Koo N."/>
            <person name="Laohavisit A."/>
            <person name="Lee Y.H."/>
            <person name="Lumba S."/>
            <person name="McCourt P."/>
            <person name="Mortimer J.C."/>
            <person name="Mutuku J.M."/>
            <person name="Nomura T."/>
            <person name="Sasaki-Sekimoto Y."/>
            <person name="Seto Y."/>
            <person name="Wang Y."/>
            <person name="Wakatake T."/>
            <person name="Sakakibara H."/>
            <person name="Demura T."/>
            <person name="Yamaguchi S."/>
            <person name="Yoneyama K."/>
            <person name="Manabe R.I."/>
            <person name="Nelson D.C."/>
            <person name="Schulman A.H."/>
            <person name="Timko M.P."/>
            <person name="dePamphilis C.W."/>
            <person name="Choi D."/>
            <person name="Shirasu K."/>
        </authorList>
    </citation>
    <scope>NUCLEOTIDE SEQUENCE [LARGE SCALE GENOMIC DNA]</scope>
    <source>
        <strain evidence="3">cv. UVA1</strain>
    </source>
</reference>
<evidence type="ECO:0000313" key="2">
    <source>
        <dbReference type="EMBL" id="GER50133.1"/>
    </source>
</evidence>
<protein>
    <submittedName>
        <fullName evidence="2">Protein kinase superfamily protein</fullName>
    </submittedName>
</protein>